<evidence type="ECO:0000256" key="3">
    <source>
        <dbReference type="ARBA" id="ARBA00022722"/>
    </source>
</evidence>
<gene>
    <name evidence="7" type="ORF">PC_RS03960</name>
</gene>
<sequence>MENKPKPSRILGIDFGMSRIGLAQSDERKIIAMPLITVHTEKKSEQTVIKLLETISQLCETQKCEIEEIVIGLPLMMSGRTGFLADEVKHFAQLLQQLTPIPIRLWDERLTTVQAERSLRESQLTRKKRSKVVDIVSASIILQSYLDSRC</sequence>
<dbReference type="InterPro" id="IPR006641">
    <property type="entry name" value="YqgF/RNaseH-like_dom"/>
</dbReference>
<keyword evidence="2 5" id="KW-0690">Ribosome biogenesis</keyword>
<comment type="similarity">
    <text evidence="5">Belongs to the YqgF HJR family.</text>
</comment>
<dbReference type="InterPro" id="IPR037027">
    <property type="entry name" value="YqgF/RNaseH-like_dom_sf"/>
</dbReference>
<keyword evidence="8" id="KW-1185">Reference proteome</keyword>
<feature type="domain" description="YqgF/RNase H-like" evidence="6">
    <location>
        <begin position="8"/>
        <end position="115"/>
    </location>
</feature>
<accession>A0A2P9H9N3</accession>
<comment type="subcellular location">
    <subcellularLocation>
        <location evidence="5">Cytoplasm</location>
    </subcellularLocation>
</comment>
<dbReference type="RefSeq" id="WP_039357864.1">
    <property type="nucleotide sequence ID" value="NC_005861.2"/>
</dbReference>
<dbReference type="SMART" id="SM00732">
    <property type="entry name" value="YqgFc"/>
    <property type="match status" value="1"/>
</dbReference>
<evidence type="ECO:0000313" key="8">
    <source>
        <dbReference type="Proteomes" id="UP000000529"/>
    </source>
</evidence>
<dbReference type="CDD" id="cd16964">
    <property type="entry name" value="YqgF"/>
    <property type="match status" value="1"/>
</dbReference>
<dbReference type="AlphaFoldDB" id="A0A2P9H9N3"/>
<dbReference type="SMR" id="A0A2P9H9N3"/>
<dbReference type="OrthoDB" id="9796140at2"/>
<dbReference type="InterPro" id="IPR005227">
    <property type="entry name" value="YqgF"/>
</dbReference>
<dbReference type="SUPFAM" id="SSF53098">
    <property type="entry name" value="Ribonuclease H-like"/>
    <property type="match status" value="1"/>
</dbReference>
<proteinExistence type="inferred from homology"/>
<keyword evidence="3 5" id="KW-0540">Nuclease</keyword>
<evidence type="ECO:0000256" key="5">
    <source>
        <dbReference type="HAMAP-Rule" id="MF_00651"/>
    </source>
</evidence>
<dbReference type="HAMAP" id="MF_00651">
    <property type="entry name" value="Nuclease_YqgF"/>
    <property type="match status" value="1"/>
</dbReference>
<reference evidence="7 8" key="1">
    <citation type="journal article" date="2004" name="Science">
        <title>Illuminating the evolutionary history of chlamydiae.</title>
        <authorList>
            <person name="Horn M."/>
            <person name="Collingro A."/>
            <person name="Schmitz-Esser S."/>
            <person name="Beier C.L."/>
            <person name="Purkhold U."/>
            <person name="Fartmann B."/>
            <person name="Brandt P."/>
            <person name="Nyakatura G.J."/>
            <person name="Droege M."/>
            <person name="Frishman D."/>
            <person name="Rattei T."/>
            <person name="Mewes H."/>
            <person name="Wagner M."/>
        </authorList>
    </citation>
    <scope>NUCLEOTIDE SEQUENCE [LARGE SCALE GENOMIC DNA]</scope>
    <source>
        <strain evidence="7 8">UWE25</strain>
    </source>
</reference>
<dbReference type="Pfam" id="PF03652">
    <property type="entry name" value="RuvX"/>
    <property type="match status" value="1"/>
</dbReference>
<dbReference type="PANTHER" id="PTHR33317:SF4">
    <property type="entry name" value="POLYNUCLEOTIDYL TRANSFERASE, RIBONUCLEASE H-LIKE SUPERFAMILY PROTEIN"/>
    <property type="match status" value="1"/>
</dbReference>
<evidence type="ECO:0000256" key="4">
    <source>
        <dbReference type="ARBA" id="ARBA00022801"/>
    </source>
</evidence>
<keyword evidence="4 5" id="KW-0378">Hydrolase</keyword>
<evidence type="ECO:0000256" key="2">
    <source>
        <dbReference type="ARBA" id="ARBA00022517"/>
    </source>
</evidence>
<evidence type="ECO:0000259" key="6">
    <source>
        <dbReference type="SMART" id="SM00732"/>
    </source>
</evidence>
<evidence type="ECO:0000313" key="7">
    <source>
        <dbReference type="EMBL" id="SPJ31715.1"/>
    </source>
</evidence>
<dbReference type="EMBL" id="BX908798">
    <property type="protein sequence ID" value="SPJ31715.1"/>
    <property type="molecule type" value="Genomic_DNA"/>
</dbReference>
<evidence type="ECO:0000256" key="1">
    <source>
        <dbReference type="ARBA" id="ARBA00022490"/>
    </source>
</evidence>
<dbReference type="NCBIfam" id="TIGR00250">
    <property type="entry name" value="RNAse_H_YqgF"/>
    <property type="match status" value="1"/>
</dbReference>
<protein>
    <recommendedName>
        <fullName evidence="5">Putative pre-16S rRNA nuclease</fullName>
        <ecNumber evidence="5">3.1.-.-</ecNumber>
    </recommendedName>
</protein>
<organism evidence="7 8">
    <name type="scientific">Protochlamydia amoebophila (strain UWE25)</name>
    <dbReference type="NCBI Taxonomy" id="264201"/>
    <lineage>
        <taxon>Bacteria</taxon>
        <taxon>Pseudomonadati</taxon>
        <taxon>Chlamydiota</taxon>
        <taxon>Chlamydiia</taxon>
        <taxon>Parachlamydiales</taxon>
        <taxon>Parachlamydiaceae</taxon>
        <taxon>Candidatus Protochlamydia</taxon>
    </lineage>
</organism>
<dbReference type="GO" id="GO:0004518">
    <property type="term" value="F:nuclease activity"/>
    <property type="evidence" value="ECO:0007669"/>
    <property type="project" value="UniProtKB-KW"/>
</dbReference>
<dbReference type="PANTHER" id="PTHR33317">
    <property type="entry name" value="POLYNUCLEOTIDYL TRANSFERASE, RIBONUCLEASE H-LIKE SUPERFAMILY PROTEIN"/>
    <property type="match status" value="1"/>
</dbReference>
<name>A0A2P9H9N3_PARUW</name>
<dbReference type="Gene3D" id="3.30.420.140">
    <property type="entry name" value="YqgF/RNase H-like domain"/>
    <property type="match status" value="1"/>
</dbReference>
<comment type="function">
    <text evidence="5">Could be a nuclease involved in processing of the 5'-end of pre-16S rRNA.</text>
</comment>
<keyword evidence="1 5" id="KW-0963">Cytoplasm</keyword>
<dbReference type="GO" id="GO:0005829">
    <property type="term" value="C:cytosol"/>
    <property type="evidence" value="ECO:0007669"/>
    <property type="project" value="TreeGrafter"/>
</dbReference>
<dbReference type="KEGG" id="pcu:PC_RS03960"/>
<dbReference type="GO" id="GO:0016788">
    <property type="term" value="F:hydrolase activity, acting on ester bonds"/>
    <property type="evidence" value="ECO:0007669"/>
    <property type="project" value="UniProtKB-UniRule"/>
</dbReference>
<dbReference type="GO" id="GO:0000967">
    <property type="term" value="P:rRNA 5'-end processing"/>
    <property type="evidence" value="ECO:0007669"/>
    <property type="project" value="UniProtKB-UniRule"/>
</dbReference>
<dbReference type="InterPro" id="IPR012337">
    <property type="entry name" value="RNaseH-like_sf"/>
</dbReference>
<dbReference type="EC" id="3.1.-.-" evidence="5"/>
<dbReference type="Proteomes" id="UP000000529">
    <property type="component" value="Chromosome"/>
</dbReference>